<evidence type="ECO:0000313" key="4">
    <source>
        <dbReference type="Proteomes" id="UP000033047"/>
    </source>
</evidence>
<evidence type="ECO:0000313" key="3">
    <source>
        <dbReference type="EMBL" id="KKB57469.1"/>
    </source>
</evidence>
<feature type="signal peptide" evidence="1">
    <location>
        <begin position="1"/>
        <end position="23"/>
    </location>
</feature>
<comment type="caution">
    <text evidence="3">The sequence shown here is derived from an EMBL/GenBank/DDBJ whole genome shotgun (WGS) entry which is preliminary data.</text>
</comment>
<evidence type="ECO:0000256" key="1">
    <source>
        <dbReference type="SAM" id="SignalP"/>
    </source>
</evidence>
<accession>A0A0F5JIB1</accession>
<feature type="domain" description="Hydrazine synthase alpha subunit middle" evidence="2">
    <location>
        <begin position="420"/>
        <end position="517"/>
    </location>
</feature>
<name>A0A0F5JIB1_9BACT</name>
<dbReference type="InterPro" id="IPR011042">
    <property type="entry name" value="6-blade_b-propeller_TolB-like"/>
</dbReference>
<reference evidence="3 4" key="1">
    <citation type="submission" date="2013-04" db="EMBL/GenBank/DDBJ databases">
        <title>The Genome Sequence of Parabacteroides goldsteinii DSM 19448.</title>
        <authorList>
            <consortium name="The Broad Institute Genomics Platform"/>
            <person name="Earl A."/>
            <person name="Ward D."/>
            <person name="Feldgarden M."/>
            <person name="Gevers D."/>
            <person name="Martens E."/>
            <person name="Sakamoto M."/>
            <person name="Benno Y."/>
            <person name="Song Y."/>
            <person name="Liu C."/>
            <person name="Lee J."/>
            <person name="Bolanos M."/>
            <person name="Vaisanen M.L."/>
            <person name="Finegold S.M."/>
            <person name="Walker B."/>
            <person name="Young S."/>
            <person name="Zeng Q."/>
            <person name="Gargeya S."/>
            <person name="Fitzgerald M."/>
            <person name="Haas B."/>
            <person name="Abouelleil A."/>
            <person name="Allen A.W."/>
            <person name="Alvarado L."/>
            <person name="Arachchi H.M."/>
            <person name="Berlin A.M."/>
            <person name="Chapman S.B."/>
            <person name="Gainer-Dewar J."/>
            <person name="Goldberg J."/>
            <person name="Griggs A."/>
            <person name="Gujja S."/>
            <person name="Hansen M."/>
            <person name="Howarth C."/>
            <person name="Imamovic A."/>
            <person name="Ireland A."/>
            <person name="Larimer J."/>
            <person name="McCowan C."/>
            <person name="Murphy C."/>
            <person name="Pearson M."/>
            <person name="Poon T.W."/>
            <person name="Priest M."/>
            <person name="Roberts A."/>
            <person name="Saif S."/>
            <person name="Shea T."/>
            <person name="Sisk P."/>
            <person name="Sykes S."/>
            <person name="Wortman J."/>
            <person name="Nusbaum C."/>
            <person name="Birren B."/>
        </authorList>
    </citation>
    <scope>NUCLEOTIDE SEQUENCE [LARGE SCALE GENOMIC DNA]</scope>
    <source>
        <strain evidence="3 4">DSM 19448</strain>
    </source>
</reference>
<dbReference type="Pfam" id="PF18582">
    <property type="entry name" value="HZS_alpha"/>
    <property type="match status" value="1"/>
</dbReference>
<protein>
    <recommendedName>
        <fullName evidence="2">Hydrazine synthase alpha subunit middle domain-containing protein</fullName>
    </recommendedName>
</protein>
<proteinExistence type="predicted"/>
<dbReference type="Proteomes" id="UP000033047">
    <property type="component" value="Unassembled WGS sequence"/>
</dbReference>
<organism evidence="3 4">
    <name type="scientific">Parabacteroides goldsteinii DSM 19448 = WAL 12034</name>
    <dbReference type="NCBI Taxonomy" id="927665"/>
    <lineage>
        <taxon>Bacteria</taxon>
        <taxon>Pseudomonadati</taxon>
        <taxon>Bacteroidota</taxon>
        <taxon>Bacteroidia</taxon>
        <taxon>Bacteroidales</taxon>
        <taxon>Tannerellaceae</taxon>
        <taxon>Parabacteroides</taxon>
    </lineage>
</organism>
<dbReference type="PATRIC" id="fig|927665.4.peg.1318"/>
<feature type="chain" id="PRO_5002489404" description="Hydrazine synthase alpha subunit middle domain-containing protein" evidence="1">
    <location>
        <begin position="24"/>
        <end position="787"/>
    </location>
</feature>
<dbReference type="EMBL" id="AQHV01000009">
    <property type="protein sequence ID" value="KKB57469.1"/>
    <property type="molecule type" value="Genomic_DNA"/>
</dbReference>
<evidence type="ECO:0000259" key="2">
    <source>
        <dbReference type="Pfam" id="PF18582"/>
    </source>
</evidence>
<dbReference type="HOGENOM" id="CLU_356332_0_0_10"/>
<dbReference type="STRING" id="927665.HMPREF1535_01290"/>
<gene>
    <name evidence="3" type="ORF">HMPREF1535_01290</name>
</gene>
<dbReference type="RefSeq" id="WP_007655748.1">
    <property type="nucleotide sequence ID" value="NZ_KQ033912.1"/>
</dbReference>
<dbReference type="Gene3D" id="2.120.10.30">
    <property type="entry name" value="TolB, C-terminal domain"/>
    <property type="match status" value="1"/>
</dbReference>
<dbReference type="InterPro" id="IPR040698">
    <property type="entry name" value="HZS_alpha_mid"/>
</dbReference>
<keyword evidence="1" id="KW-0732">Signal</keyword>
<sequence>MKSYYKFLILLTFLFGGSTLLSAEQMNPKKITLTSHAKEQLAGKQILYIEREQYAPDHHNTATIFQKGEINENSFCPGGAMRIYDINTGNTTTLIELENGVIRDPELSFDGKKIIFSMRKNKDDYYHIYEINIDGSELKQLTFAEGVSDIDPLYLPDGGIVFSSTRQPKYCMCNRHIMCNLYRMEADGANITQIGISTLFEGHSTLLNDGRILYDRWEYVDRNFGDAQGLWTVNPDGTKHSIYYGNNTQSPGGVIDARQIPGTDQVICIFGSCHDRPWGALAIIDRKKGVDGIEPVIQIWPENSRNLIGKGNLDSFKWIDYFFEDPFPVNENFFLASRTIWTKTHKQAPIDSKSGIYLIGRDSTQELLIEGSRSLFDPMIIQARPKPHTIPTNRNYTDKKGTFYVQNVYHGTHMNGVEPGTVKYLRVIESPEKKTWTKDAWYGQGEQAPAVNWHSFEIKRILGEVPVEEDGSANFEVPSGTYVYFQLLDKNKKMIQSMRSGTMVMPGETNGCIGCHEDRLSTPSSMGAKPLALKKSPVKLNGWMGKAAKSFSFMEQIQPILDKNCVRCHDFDLKNREKLVLAKDKNPFFNAAYVNLYVKKKVTLIGGGPAQIQKPYSWGSHASKLTKIIDENHHNIKLSVKEKETFYTWMDLNGVYYPVYESAFDSTLAGRSPLYDHEIRELTALTGINIWLLDCFWRELPAQISFDRPEVSPCLDKIRNDKQKYARAVEIIRTGQKRLKATPRGDIEKDLVPCERHKAQLRKYAERLKVEQQNCSVIGQGNKIYDK</sequence>
<dbReference type="AlphaFoldDB" id="A0A0F5JIB1"/>
<dbReference type="SUPFAM" id="SSF82171">
    <property type="entry name" value="DPP6 N-terminal domain-like"/>
    <property type="match status" value="1"/>
</dbReference>